<evidence type="ECO:0000313" key="2">
    <source>
        <dbReference type="EMBL" id="CAL8111586.1"/>
    </source>
</evidence>
<evidence type="ECO:0000256" key="1">
    <source>
        <dbReference type="SAM" id="MobiDB-lite"/>
    </source>
</evidence>
<protein>
    <submittedName>
        <fullName evidence="2">Uncharacterized protein</fullName>
    </submittedName>
</protein>
<feature type="compositionally biased region" description="Basic and acidic residues" evidence="1">
    <location>
        <begin position="11"/>
        <end position="26"/>
    </location>
</feature>
<evidence type="ECO:0000313" key="3">
    <source>
        <dbReference type="Proteomes" id="UP001642540"/>
    </source>
</evidence>
<dbReference type="EMBL" id="CAXLJM020000046">
    <property type="protein sequence ID" value="CAL8111586.1"/>
    <property type="molecule type" value="Genomic_DNA"/>
</dbReference>
<accession>A0ABP1QU67</accession>
<dbReference type="Proteomes" id="UP001642540">
    <property type="component" value="Unassembled WGS sequence"/>
</dbReference>
<keyword evidence="3" id="KW-1185">Reference proteome</keyword>
<sequence>MHLGQQNSSIAKEDYNKAGRQADHAKTSQSYLTNHWYEDSSFSFGPSAAGSGGQWWMLM</sequence>
<gene>
    <name evidence="2" type="ORF">ODALV1_LOCUS15174</name>
</gene>
<feature type="region of interest" description="Disordered" evidence="1">
    <location>
        <begin position="1"/>
        <end position="26"/>
    </location>
</feature>
<reference evidence="2 3" key="1">
    <citation type="submission" date="2024-08" db="EMBL/GenBank/DDBJ databases">
        <authorList>
            <person name="Cucini C."/>
            <person name="Frati F."/>
        </authorList>
    </citation>
    <scope>NUCLEOTIDE SEQUENCE [LARGE SCALE GENOMIC DNA]</scope>
</reference>
<organism evidence="2 3">
    <name type="scientific">Orchesella dallaii</name>
    <dbReference type="NCBI Taxonomy" id="48710"/>
    <lineage>
        <taxon>Eukaryota</taxon>
        <taxon>Metazoa</taxon>
        <taxon>Ecdysozoa</taxon>
        <taxon>Arthropoda</taxon>
        <taxon>Hexapoda</taxon>
        <taxon>Collembola</taxon>
        <taxon>Entomobryomorpha</taxon>
        <taxon>Entomobryoidea</taxon>
        <taxon>Orchesellidae</taxon>
        <taxon>Orchesellinae</taxon>
        <taxon>Orchesella</taxon>
    </lineage>
</organism>
<comment type="caution">
    <text evidence="2">The sequence shown here is derived from an EMBL/GenBank/DDBJ whole genome shotgun (WGS) entry which is preliminary data.</text>
</comment>
<name>A0ABP1QU67_9HEXA</name>
<feature type="compositionally biased region" description="Polar residues" evidence="1">
    <location>
        <begin position="1"/>
        <end position="10"/>
    </location>
</feature>
<proteinExistence type="predicted"/>